<keyword evidence="3" id="KW-1185">Reference proteome</keyword>
<dbReference type="EMBL" id="CACVBM020000344">
    <property type="protein sequence ID" value="CAA7018056.1"/>
    <property type="molecule type" value="Genomic_DNA"/>
</dbReference>
<sequence length="126" mass="13754">MGSSSSLQLLLGSFSLTLLINLFSLLHLESHHFPSPPMFTPISNSPFALTTNGSFLFLVLLSSLNLSISDSTLLSTPLLRLPSSDSSFQIGLHLLFPLHCLIHPQPFSSVKHGFPHCLSSCYVVFN</sequence>
<comment type="caution">
    <text evidence="2">The sequence shown here is derived from an EMBL/GenBank/DDBJ whole genome shotgun (WGS) entry which is preliminary data.</text>
</comment>
<keyword evidence="1" id="KW-0812">Transmembrane</keyword>
<accession>A0A6D2HTX9</accession>
<proteinExistence type="predicted"/>
<keyword evidence="1" id="KW-0472">Membrane</keyword>
<feature type="transmembrane region" description="Helical" evidence="1">
    <location>
        <begin position="47"/>
        <end position="68"/>
    </location>
</feature>
<dbReference type="AlphaFoldDB" id="A0A6D2HTX9"/>
<evidence type="ECO:0000313" key="3">
    <source>
        <dbReference type="Proteomes" id="UP000467841"/>
    </source>
</evidence>
<dbReference type="Proteomes" id="UP000467841">
    <property type="component" value="Unassembled WGS sequence"/>
</dbReference>
<name>A0A6D2HTX9_9BRAS</name>
<reference evidence="2" key="1">
    <citation type="submission" date="2020-01" db="EMBL/GenBank/DDBJ databases">
        <authorList>
            <person name="Mishra B."/>
        </authorList>
    </citation>
    <scope>NUCLEOTIDE SEQUENCE [LARGE SCALE GENOMIC DNA]</scope>
</reference>
<protein>
    <submittedName>
        <fullName evidence="2">Uncharacterized protein</fullName>
    </submittedName>
</protein>
<feature type="transmembrane region" description="Helical" evidence="1">
    <location>
        <begin position="7"/>
        <end position="27"/>
    </location>
</feature>
<evidence type="ECO:0000256" key="1">
    <source>
        <dbReference type="SAM" id="Phobius"/>
    </source>
</evidence>
<organism evidence="2 3">
    <name type="scientific">Microthlaspi erraticum</name>
    <dbReference type="NCBI Taxonomy" id="1685480"/>
    <lineage>
        <taxon>Eukaryota</taxon>
        <taxon>Viridiplantae</taxon>
        <taxon>Streptophyta</taxon>
        <taxon>Embryophyta</taxon>
        <taxon>Tracheophyta</taxon>
        <taxon>Spermatophyta</taxon>
        <taxon>Magnoliopsida</taxon>
        <taxon>eudicotyledons</taxon>
        <taxon>Gunneridae</taxon>
        <taxon>Pentapetalae</taxon>
        <taxon>rosids</taxon>
        <taxon>malvids</taxon>
        <taxon>Brassicales</taxon>
        <taxon>Brassicaceae</taxon>
        <taxon>Coluteocarpeae</taxon>
        <taxon>Microthlaspi</taxon>
    </lineage>
</organism>
<evidence type="ECO:0000313" key="2">
    <source>
        <dbReference type="EMBL" id="CAA7018056.1"/>
    </source>
</evidence>
<gene>
    <name evidence="2" type="ORF">MERR_LOCUS5291</name>
</gene>
<keyword evidence="1" id="KW-1133">Transmembrane helix</keyword>